<organism evidence="1">
    <name type="scientific">uncultured Caudovirales phage</name>
    <dbReference type="NCBI Taxonomy" id="2100421"/>
    <lineage>
        <taxon>Viruses</taxon>
        <taxon>Duplodnaviria</taxon>
        <taxon>Heunggongvirae</taxon>
        <taxon>Uroviricota</taxon>
        <taxon>Caudoviricetes</taxon>
        <taxon>Peduoviridae</taxon>
        <taxon>Maltschvirus</taxon>
        <taxon>Maltschvirus maltsch</taxon>
    </lineage>
</organism>
<name>A0A6J5Q0Z2_9CAUD</name>
<accession>A0A6J5Q0Z2</accession>
<gene>
    <name evidence="1" type="ORF">UFOVP995_20</name>
</gene>
<sequence length="81" mass="9252">MAKPKTLVARVEDSRRLGVCSDNLLSDILAELDYYIEKEKKQFARIRELEVRLVNLGCGDDIRVEPKAPKVVHYGKHSVVE</sequence>
<evidence type="ECO:0000313" key="1">
    <source>
        <dbReference type="EMBL" id="CAB4176347.1"/>
    </source>
</evidence>
<proteinExistence type="predicted"/>
<protein>
    <submittedName>
        <fullName evidence="1">Uncharacterized protein</fullName>
    </submittedName>
</protein>
<dbReference type="EMBL" id="LR796934">
    <property type="protein sequence ID" value="CAB4176347.1"/>
    <property type="molecule type" value="Genomic_DNA"/>
</dbReference>
<reference evidence="1" key="1">
    <citation type="submission" date="2020-05" db="EMBL/GenBank/DDBJ databases">
        <authorList>
            <person name="Chiriac C."/>
            <person name="Salcher M."/>
            <person name="Ghai R."/>
            <person name="Kavagutti S V."/>
        </authorList>
    </citation>
    <scope>NUCLEOTIDE SEQUENCE</scope>
</reference>